<feature type="binding site" evidence="9">
    <location>
        <position position="290"/>
    </location>
    <ligand>
        <name>ATP</name>
        <dbReference type="ChEBI" id="CHEBI:30616"/>
    </ligand>
</feature>
<dbReference type="RefSeq" id="WP_109793098.1">
    <property type="nucleotide sequence ID" value="NZ_PHIG01000031.1"/>
</dbReference>
<keyword evidence="6 8" id="KW-0315">Glutamine amidotransferase</keyword>
<protein>
    <recommendedName>
        <fullName evidence="3">asparagine synthase (glutamine-hydrolyzing)</fullName>
        <ecNumber evidence="3">6.3.5.4</ecNumber>
    </recommendedName>
</protein>
<dbReference type="CDD" id="cd00712">
    <property type="entry name" value="AsnB"/>
    <property type="match status" value="1"/>
</dbReference>
<evidence type="ECO:0000313" key="12">
    <source>
        <dbReference type="EMBL" id="PJK29821.1"/>
    </source>
</evidence>
<comment type="similarity">
    <text evidence="2">Belongs to the asparagine synthetase family.</text>
</comment>
<dbReference type="SUPFAM" id="SSF56235">
    <property type="entry name" value="N-terminal nucleophile aminohydrolases (Ntn hydrolases)"/>
    <property type="match status" value="1"/>
</dbReference>
<evidence type="ECO:0000256" key="10">
    <source>
        <dbReference type="PIRSR" id="PIRSR001589-3"/>
    </source>
</evidence>
<dbReference type="GO" id="GO:0006529">
    <property type="term" value="P:asparagine biosynthetic process"/>
    <property type="evidence" value="ECO:0007669"/>
    <property type="project" value="UniProtKB-KW"/>
</dbReference>
<feature type="domain" description="Glutamine amidotransferase type-2" evidence="11">
    <location>
        <begin position="2"/>
        <end position="213"/>
    </location>
</feature>
<evidence type="ECO:0000256" key="5">
    <source>
        <dbReference type="ARBA" id="ARBA00022840"/>
    </source>
</evidence>
<evidence type="ECO:0000256" key="7">
    <source>
        <dbReference type="ARBA" id="ARBA00048741"/>
    </source>
</evidence>
<dbReference type="EMBL" id="PHIG01000031">
    <property type="protein sequence ID" value="PJK29821.1"/>
    <property type="molecule type" value="Genomic_DNA"/>
</dbReference>
<dbReference type="GO" id="GO:0004066">
    <property type="term" value="F:asparagine synthase (glutamine-hydrolyzing) activity"/>
    <property type="evidence" value="ECO:0007669"/>
    <property type="project" value="UniProtKB-EC"/>
</dbReference>
<dbReference type="PANTHER" id="PTHR43284">
    <property type="entry name" value="ASPARAGINE SYNTHETASE (GLUTAMINE-HYDROLYZING)"/>
    <property type="match status" value="1"/>
</dbReference>
<evidence type="ECO:0000313" key="13">
    <source>
        <dbReference type="Proteomes" id="UP000229498"/>
    </source>
</evidence>
<evidence type="ECO:0000256" key="3">
    <source>
        <dbReference type="ARBA" id="ARBA00012737"/>
    </source>
</evidence>
<proteinExistence type="inferred from homology"/>
<dbReference type="PANTHER" id="PTHR43284:SF1">
    <property type="entry name" value="ASPARAGINE SYNTHETASE"/>
    <property type="match status" value="1"/>
</dbReference>
<keyword evidence="5 9" id="KW-0067">ATP-binding</keyword>
<dbReference type="InterPro" id="IPR051786">
    <property type="entry name" value="ASN_synthetase/amidase"/>
</dbReference>
<comment type="pathway">
    <text evidence="1">Amino-acid biosynthesis; L-asparagine biosynthesis; L-asparagine from L-aspartate (L-Gln route): step 1/1.</text>
</comment>
<keyword evidence="8" id="KW-0028">Amino-acid biosynthesis</keyword>
<dbReference type="PROSITE" id="PS51278">
    <property type="entry name" value="GATASE_TYPE_2"/>
    <property type="match status" value="1"/>
</dbReference>
<evidence type="ECO:0000256" key="6">
    <source>
        <dbReference type="ARBA" id="ARBA00022962"/>
    </source>
</evidence>
<dbReference type="InterPro" id="IPR029055">
    <property type="entry name" value="Ntn_hydrolases_N"/>
</dbReference>
<evidence type="ECO:0000256" key="8">
    <source>
        <dbReference type="PIRSR" id="PIRSR001589-1"/>
    </source>
</evidence>
<dbReference type="OrthoDB" id="9763290at2"/>
<dbReference type="InterPro" id="IPR001962">
    <property type="entry name" value="Asn_synthase"/>
</dbReference>
<dbReference type="Gene3D" id="3.40.50.620">
    <property type="entry name" value="HUPs"/>
    <property type="match status" value="1"/>
</dbReference>
<dbReference type="Pfam" id="PF13537">
    <property type="entry name" value="GATase_7"/>
    <property type="match status" value="1"/>
</dbReference>
<evidence type="ECO:0000256" key="2">
    <source>
        <dbReference type="ARBA" id="ARBA00005752"/>
    </source>
</evidence>
<accession>A0A2M9G275</accession>
<dbReference type="NCBIfam" id="TIGR01536">
    <property type="entry name" value="asn_synth_AEB"/>
    <property type="match status" value="1"/>
</dbReference>
<keyword evidence="8" id="KW-0061">Asparagine biosynthesis</keyword>
<dbReference type="Pfam" id="PF00733">
    <property type="entry name" value="Asn_synthase"/>
    <property type="match status" value="1"/>
</dbReference>
<comment type="caution">
    <text evidence="12">The sequence shown here is derived from an EMBL/GenBank/DDBJ whole genome shotgun (WGS) entry which is preliminary data.</text>
</comment>
<dbReference type="SUPFAM" id="SSF52402">
    <property type="entry name" value="Adenine nucleotide alpha hydrolases-like"/>
    <property type="match status" value="1"/>
</dbReference>
<dbReference type="PIRSF" id="PIRSF001589">
    <property type="entry name" value="Asn_synthetase_glu-h"/>
    <property type="match status" value="1"/>
</dbReference>
<organism evidence="12 13">
    <name type="scientific">Minwuia thermotolerans</name>
    <dbReference type="NCBI Taxonomy" id="2056226"/>
    <lineage>
        <taxon>Bacteria</taxon>
        <taxon>Pseudomonadati</taxon>
        <taxon>Pseudomonadota</taxon>
        <taxon>Alphaproteobacteria</taxon>
        <taxon>Minwuiales</taxon>
        <taxon>Minwuiaceae</taxon>
        <taxon>Minwuia</taxon>
    </lineage>
</organism>
<dbReference type="EC" id="6.3.5.4" evidence="3"/>
<feature type="active site" description="For GATase activity" evidence="8">
    <location>
        <position position="2"/>
    </location>
</feature>
<dbReference type="GO" id="GO:0005829">
    <property type="term" value="C:cytosol"/>
    <property type="evidence" value="ECO:0007669"/>
    <property type="project" value="TreeGrafter"/>
</dbReference>
<dbReference type="InterPro" id="IPR017932">
    <property type="entry name" value="GATase_2_dom"/>
</dbReference>
<keyword evidence="13" id="KW-1185">Reference proteome</keyword>
<sequence length="600" mass="67156">MCGIYGYFDRGARPMTDAALKAMSDSLIYRGPDDSGVARFDHGAIGNRRLSIIDIAGGHQPMTAAEGKVALVQNGEIYNYVELGAELRQSGWRPRTHSDTEVLLGLYLRDGPGFVRRLNGMFAIAVYDARGPEPVLHLWRDRVGVKPLFVYEDGDRLLFGSEIKALLAGGAPAEADKAALHHFLTLNYVPPPLTAFQGIRHLPPGGHMKITPRGAETDAWWRLADCGHQPWRGQEAGAQAEVLALLDDAVRLRLRADVPFGAFLSGGIDSSTVVGLMSMHMERPVETFAIGFDDPRFDESAHAEAAARRFGASHHLDIVSPRMLDRWPRALHHLDQPHGDVSFLPTLRVAELAARQVKMVLTGDGGDELFAGYDKYVHAFVDMPEDMDEAGFRRRYFDRALAMFPEGEARRALYHPDFAAETDGCSTFDLIEEHFEAAAHMDRVNQALYLDTALLLPGNNLVKPDRMAMAVSLEARTPFLDYRVVEHAFRLPGAMKLRNGETKVVLKNTVRPLIGAALTDRRKQMFTVPVGEWFRTELAAYAREMLRGERFHDRRLFDRDAVELMLENHIQGSQNNTREIRALLALEHWHRIFIDGETPP</sequence>
<dbReference type="InterPro" id="IPR006426">
    <property type="entry name" value="Asn_synth_AEB"/>
</dbReference>
<keyword evidence="4 9" id="KW-0547">Nucleotide-binding</keyword>
<name>A0A2M9G275_9PROT</name>
<dbReference type="InterPro" id="IPR014729">
    <property type="entry name" value="Rossmann-like_a/b/a_fold"/>
</dbReference>
<reference evidence="12 13" key="1">
    <citation type="submission" date="2017-11" db="EMBL/GenBank/DDBJ databases">
        <title>Draft genome sequence of Rhizobiales bacterium SY3-13.</title>
        <authorList>
            <person name="Sun C."/>
        </authorList>
    </citation>
    <scope>NUCLEOTIDE SEQUENCE [LARGE SCALE GENOMIC DNA]</scope>
    <source>
        <strain evidence="12 13">SY3-13</strain>
    </source>
</reference>
<gene>
    <name evidence="12" type="primary">asnB</name>
    <name evidence="12" type="ORF">CVT23_08560</name>
</gene>
<dbReference type="CDD" id="cd01991">
    <property type="entry name" value="Asn_synthase_B_C"/>
    <property type="match status" value="1"/>
</dbReference>
<comment type="catalytic activity">
    <reaction evidence="7">
        <text>L-aspartate + L-glutamine + ATP + H2O = L-asparagine + L-glutamate + AMP + diphosphate + H(+)</text>
        <dbReference type="Rhea" id="RHEA:12228"/>
        <dbReference type="ChEBI" id="CHEBI:15377"/>
        <dbReference type="ChEBI" id="CHEBI:15378"/>
        <dbReference type="ChEBI" id="CHEBI:29985"/>
        <dbReference type="ChEBI" id="CHEBI:29991"/>
        <dbReference type="ChEBI" id="CHEBI:30616"/>
        <dbReference type="ChEBI" id="CHEBI:33019"/>
        <dbReference type="ChEBI" id="CHEBI:58048"/>
        <dbReference type="ChEBI" id="CHEBI:58359"/>
        <dbReference type="ChEBI" id="CHEBI:456215"/>
        <dbReference type="EC" id="6.3.5.4"/>
    </reaction>
</comment>
<evidence type="ECO:0000256" key="1">
    <source>
        <dbReference type="ARBA" id="ARBA00005187"/>
    </source>
</evidence>
<evidence type="ECO:0000256" key="4">
    <source>
        <dbReference type="ARBA" id="ARBA00022741"/>
    </source>
</evidence>
<evidence type="ECO:0000256" key="9">
    <source>
        <dbReference type="PIRSR" id="PIRSR001589-2"/>
    </source>
</evidence>
<feature type="site" description="Important for beta-aspartyl-AMP intermediate formation" evidence="10">
    <location>
        <position position="364"/>
    </location>
</feature>
<dbReference type="GO" id="GO:0005524">
    <property type="term" value="F:ATP binding"/>
    <property type="evidence" value="ECO:0007669"/>
    <property type="project" value="UniProtKB-KW"/>
</dbReference>
<dbReference type="Proteomes" id="UP000229498">
    <property type="component" value="Unassembled WGS sequence"/>
</dbReference>
<dbReference type="AlphaFoldDB" id="A0A2M9G275"/>
<feature type="binding site" evidence="9">
    <location>
        <position position="99"/>
    </location>
    <ligand>
        <name>L-glutamine</name>
        <dbReference type="ChEBI" id="CHEBI:58359"/>
    </ligand>
</feature>
<dbReference type="Gene3D" id="3.60.20.10">
    <property type="entry name" value="Glutamine Phosphoribosylpyrophosphate, subunit 1, domain 1"/>
    <property type="match status" value="1"/>
</dbReference>
<evidence type="ECO:0000259" key="11">
    <source>
        <dbReference type="PROSITE" id="PS51278"/>
    </source>
</evidence>
<dbReference type="InterPro" id="IPR033738">
    <property type="entry name" value="AsnB_N"/>
</dbReference>